<dbReference type="STRING" id="1173020.Cha6605_0756"/>
<evidence type="ECO:0000256" key="7">
    <source>
        <dbReference type="ARBA" id="ARBA00023078"/>
    </source>
</evidence>
<name>K9UA85_CHAP6</name>
<dbReference type="SMART" id="SM00245">
    <property type="entry name" value="TSPc"/>
    <property type="match status" value="1"/>
</dbReference>
<evidence type="ECO:0000256" key="5">
    <source>
        <dbReference type="ARBA" id="ARBA00022801"/>
    </source>
</evidence>
<evidence type="ECO:0000313" key="17">
    <source>
        <dbReference type="Proteomes" id="UP000010366"/>
    </source>
</evidence>
<dbReference type="PANTHER" id="PTHR32060:SF30">
    <property type="entry name" value="CARBOXY-TERMINAL PROCESSING PROTEASE CTPA"/>
    <property type="match status" value="1"/>
</dbReference>
<comment type="similarity">
    <text evidence="2 13">Belongs to the peptidase S41A family.</text>
</comment>
<dbReference type="CDD" id="cd07560">
    <property type="entry name" value="Peptidase_S41_CPP"/>
    <property type="match status" value="1"/>
</dbReference>
<dbReference type="SMART" id="SM00228">
    <property type="entry name" value="PDZ"/>
    <property type="match status" value="1"/>
</dbReference>
<evidence type="ECO:0000259" key="15">
    <source>
        <dbReference type="PROSITE" id="PS50106"/>
    </source>
</evidence>
<dbReference type="NCBIfam" id="NF045589">
    <property type="entry name" value="Cterm_S41_CtpB"/>
    <property type="match status" value="1"/>
</dbReference>
<dbReference type="Proteomes" id="UP000010366">
    <property type="component" value="Chromosome"/>
</dbReference>
<dbReference type="Gene3D" id="3.90.226.10">
    <property type="entry name" value="2-enoyl-CoA Hydratase, Chain A, domain 1"/>
    <property type="match status" value="1"/>
</dbReference>
<comment type="subcellular location">
    <subcellularLocation>
        <location evidence="1">Cellular thylakoid lumen</location>
    </subcellularLocation>
</comment>
<dbReference type="GO" id="GO:0030288">
    <property type="term" value="C:outer membrane-bounded periplasmic space"/>
    <property type="evidence" value="ECO:0007669"/>
    <property type="project" value="TreeGrafter"/>
</dbReference>
<dbReference type="InterPro" id="IPR029045">
    <property type="entry name" value="ClpP/crotonase-like_dom_sf"/>
</dbReference>
<evidence type="ECO:0000256" key="9">
    <source>
        <dbReference type="ARBA" id="ARBA00053093"/>
    </source>
</evidence>
<comment type="catalytic activity">
    <reaction evidence="8">
        <text>The enzyme shows specific recognition of a C-terminal tripeptide, Xaa-Yaa-Zaa, in which Xaa is preferably Ala or Leu, Yaa is preferably Ala or Tyr, and Zaa is preferably Ala, but then cleaves at a variable distance from the C-terminus. A typical cleavage is -Ala-Ala-|-Arg-Ala-Ala-Lys-Glu-Asn-Tyr-Ala-Leu-Ala-Ala.</text>
        <dbReference type="EC" id="3.4.21.102"/>
    </reaction>
</comment>
<evidence type="ECO:0000313" key="16">
    <source>
        <dbReference type="EMBL" id="AFY92027.1"/>
    </source>
</evidence>
<evidence type="ECO:0000256" key="13">
    <source>
        <dbReference type="RuleBase" id="RU004404"/>
    </source>
</evidence>
<evidence type="ECO:0000256" key="8">
    <source>
        <dbReference type="ARBA" id="ARBA00051784"/>
    </source>
</evidence>
<feature type="chain" id="PRO_5003936319" description="Carboxyl-terminal-processing protease" evidence="14">
    <location>
        <begin position="41"/>
        <end position="441"/>
    </location>
</feature>
<keyword evidence="5 13" id="KW-0378">Hydrolase</keyword>
<keyword evidence="3 13" id="KW-0645">Protease</keyword>
<dbReference type="AlphaFoldDB" id="K9UA85"/>
<keyword evidence="17" id="KW-1185">Reference proteome</keyword>
<dbReference type="Gene3D" id="3.30.750.44">
    <property type="match status" value="1"/>
</dbReference>
<dbReference type="Pfam" id="PF03572">
    <property type="entry name" value="Peptidase_S41"/>
    <property type="match status" value="1"/>
</dbReference>
<evidence type="ECO:0000256" key="4">
    <source>
        <dbReference type="ARBA" id="ARBA00022729"/>
    </source>
</evidence>
<dbReference type="Gene3D" id="2.30.42.10">
    <property type="match status" value="1"/>
</dbReference>
<dbReference type="PATRIC" id="fig|1173020.3.peg.895"/>
<dbReference type="GO" id="GO:0006508">
    <property type="term" value="P:proteolysis"/>
    <property type="evidence" value="ECO:0007669"/>
    <property type="project" value="UniProtKB-KW"/>
</dbReference>
<dbReference type="GO" id="GO:0031979">
    <property type="term" value="C:plasma membrane-derived thylakoid lumen"/>
    <property type="evidence" value="ECO:0007669"/>
    <property type="project" value="UniProtKB-SubCell"/>
</dbReference>
<dbReference type="InterPro" id="IPR054625">
    <property type="entry name" value="Cterm_S41_CtpB"/>
</dbReference>
<dbReference type="CDD" id="cd06782">
    <property type="entry name" value="cpPDZ_CPP-like"/>
    <property type="match status" value="1"/>
</dbReference>
<feature type="domain" description="PDZ" evidence="15">
    <location>
        <begin position="113"/>
        <end position="183"/>
    </location>
</feature>
<evidence type="ECO:0000256" key="14">
    <source>
        <dbReference type="SAM" id="SignalP"/>
    </source>
</evidence>
<feature type="signal peptide" evidence="14">
    <location>
        <begin position="1"/>
        <end position="40"/>
    </location>
</feature>
<dbReference type="EMBL" id="CP003600">
    <property type="protein sequence ID" value="AFY92027.1"/>
    <property type="molecule type" value="Genomic_DNA"/>
</dbReference>
<dbReference type="PANTHER" id="PTHR32060">
    <property type="entry name" value="TAIL-SPECIFIC PROTEASE"/>
    <property type="match status" value="1"/>
</dbReference>
<keyword evidence="6 13" id="KW-0720">Serine protease</keyword>
<dbReference type="FunFam" id="3.30.750.44:FF:000002">
    <property type="entry name" value="carboxyl-terminal-processing peptidase 2, chloroplastic"/>
    <property type="match status" value="1"/>
</dbReference>
<evidence type="ECO:0000256" key="6">
    <source>
        <dbReference type="ARBA" id="ARBA00022825"/>
    </source>
</evidence>
<dbReference type="KEGG" id="cmp:Cha6605_0756"/>
<organism evidence="16 17">
    <name type="scientific">Chamaesiphon minutus (strain ATCC 27169 / PCC 6605)</name>
    <dbReference type="NCBI Taxonomy" id="1173020"/>
    <lineage>
        <taxon>Bacteria</taxon>
        <taxon>Bacillati</taxon>
        <taxon>Cyanobacteriota</taxon>
        <taxon>Cyanophyceae</taxon>
        <taxon>Gomontiellales</taxon>
        <taxon>Chamaesiphonaceae</taxon>
        <taxon>Chamaesiphon</taxon>
    </lineage>
</organism>
<dbReference type="MEROPS" id="S41.009"/>
<protein>
    <recommendedName>
        <fullName evidence="11">Carboxyl-terminal-processing protease</fullName>
        <ecNumber evidence="10">3.4.21.102</ecNumber>
    </recommendedName>
    <alternativeName>
        <fullName evidence="12">CtpA</fullName>
    </alternativeName>
</protein>
<dbReference type="GO" id="GO:0004252">
    <property type="term" value="F:serine-type endopeptidase activity"/>
    <property type="evidence" value="ECO:0007669"/>
    <property type="project" value="UniProtKB-EC"/>
</dbReference>
<dbReference type="GO" id="GO:0007165">
    <property type="term" value="P:signal transduction"/>
    <property type="evidence" value="ECO:0007669"/>
    <property type="project" value="TreeGrafter"/>
</dbReference>
<evidence type="ECO:0000256" key="12">
    <source>
        <dbReference type="ARBA" id="ARBA00080563"/>
    </source>
</evidence>
<dbReference type="eggNOG" id="COG0793">
    <property type="taxonomic scope" value="Bacteria"/>
</dbReference>
<dbReference type="HOGENOM" id="CLU_017295_0_0_3"/>
<dbReference type="SUPFAM" id="SSF52096">
    <property type="entry name" value="ClpP/crotonase"/>
    <property type="match status" value="1"/>
</dbReference>
<dbReference type="FunFam" id="2.30.42.10:FF:000063">
    <property type="entry name" value="Peptidase, S41 family"/>
    <property type="match status" value="1"/>
</dbReference>
<proteinExistence type="inferred from homology"/>
<evidence type="ECO:0000256" key="1">
    <source>
        <dbReference type="ARBA" id="ARBA00004518"/>
    </source>
</evidence>
<comment type="function">
    <text evidence="9">Cleavage of the 16 C-terminal residues from the D1 precursor of photosystem II (PSII). This proteolytic processing is necessary to allow the light-driven assembly of the oxygen-evolving cluster (a tetranuclear manganese), which is responsible for photosynthetic water oxidation.</text>
</comment>
<dbReference type="SUPFAM" id="SSF50156">
    <property type="entry name" value="PDZ domain-like"/>
    <property type="match status" value="1"/>
</dbReference>
<gene>
    <name evidence="16" type="ORF">Cha6605_0756</name>
</gene>
<dbReference type="EC" id="3.4.21.102" evidence="10"/>
<dbReference type="InterPro" id="IPR001478">
    <property type="entry name" value="PDZ"/>
</dbReference>
<keyword evidence="7" id="KW-0793">Thylakoid</keyword>
<dbReference type="NCBIfam" id="TIGR00225">
    <property type="entry name" value="prc"/>
    <property type="match status" value="1"/>
</dbReference>
<evidence type="ECO:0000256" key="2">
    <source>
        <dbReference type="ARBA" id="ARBA00009179"/>
    </source>
</evidence>
<dbReference type="PROSITE" id="PS50106">
    <property type="entry name" value="PDZ"/>
    <property type="match status" value="1"/>
</dbReference>
<sequence>MTQPSTFRFVWHPKLVLRGAMFTGAMLATLLPLAATSSVAAFKDSPKAIVDEAWQLINREYVDGTFNRVDWQQTRKDLLKRNYRNRQEAYVAIRTTLKKLGDPYTRFMDPQQFQSLNNQTSGEMSGVGIKLEANPRTKQLVVTEAIENSPAAKAGIKAGDAIVAIDGKSTKNMTLENAISLIRGEIGKSITLKIARGSSSPFDVPLTRAQIEVASVFSEVKQEGKLKVGYIRLSEFSSHSSEQMQKAIKNLNRKQVNAYVLDMRGNPGGLLQASVEIARMWLDNGTIVKTVDRKGTNENFRAVQGALTQLPMAVLVDGNSASASEILAGALKDNRRAQIVGAQTFGKALVQSVHSLSDGSGIAVTVAHYYTPNGTDIGQKGVTPDVKVDLNFMEQKNLSESPNLLGSAQDPQYQKAVAVLQNNPNLANPNSVKVPAMSSNR</sequence>
<keyword evidence="4 14" id="KW-0732">Signal</keyword>
<evidence type="ECO:0000256" key="11">
    <source>
        <dbReference type="ARBA" id="ARBA00069724"/>
    </source>
</evidence>
<dbReference type="Pfam" id="PF17820">
    <property type="entry name" value="PDZ_6"/>
    <property type="match status" value="1"/>
</dbReference>
<dbReference type="RefSeq" id="WP_015158221.1">
    <property type="nucleotide sequence ID" value="NC_019697.1"/>
</dbReference>
<dbReference type="InterPro" id="IPR041489">
    <property type="entry name" value="PDZ_6"/>
</dbReference>
<reference evidence="16 17" key="1">
    <citation type="submission" date="2012-05" db="EMBL/GenBank/DDBJ databases">
        <title>Finished chromosome of genome of Chamaesiphon sp. PCC 6605.</title>
        <authorList>
            <consortium name="US DOE Joint Genome Institute"/>
            <person name="Gugger M."/>
            <person name="Coursin T."/>
            <person name="Rippka R."/>
            <person name="Tandeau De Marsac N."/>
            <person name="Huntemann M."/>
            <person name="Wei C.-L."/>
            <person name="Han J."/>
            <person name="Detter J.C."/>
            <person name="Han C."/>
            <person name="Tapia R."/>
            <person name="Chen A."/>
            <person name="Kyrpides N."/>
            <person name="Mavromatis K."/>
            <person name="Markowitz V."/>
            <person name="Szeto E."/>
            <person name="Ivanova N."/>
            <person name="Pagani I."/>
            <person name="Pati A."/>
            <person name="Goodwin L."/>
            <person name="Nordberg H.P."/>
            <person name="Cantor M.N."/>
            <person name="Hua S.X."/>
            <person name="Woyke T."/>
            <person name="Kerfeld C.A."/>
        </authorList>
    </citation>
    <scope>NUCLEOTIDE SEQUENCE [LARGE SCALE GENOMIC DNA]</scope>
    <source>
        <strain evidence="17">ATCC 27169 / PCC 6605</strain>
    </source>
</reference>
<dbReference type="InterPro" id="IPR004447">
    <property type="entry name" value="Peptidase_S41A"/>
</dbReference>
<accession>K9UA85</accession>
<evidence type="ECO:0000256" key="3">
    <source>
        <dbReference type="ARBA" id="ARBA00022670"/>
    </source>
</evidence>
<dbReference type="InterPro" id="IPR005151">
    <property type="entry name" value="Tail-specific_protease"/>
</dbReference>
<evidence type="ECO:0000256" key="10">
    <source>
        <dbReference type="ARBA" id="ARBA00066637"/>
    </source>
</evidence>
<dbReference type="InterPro" id="IPR036034">
    <property type="entry name" value="PDZ_sf"/>
</dbReference>